<dbReference type="GO" id="GO:0006352">
    <property type="term" value="P:DNA-templated transcription initiation"/>
    <property type="evidence" value="ECO:0007669"/>
    <property type="project" value="InterPro"/>
</dbReference>
<dbReference type="SUPFAM" id="SSF88659">
    <property type="entry name" value="Sigma3 and sigma4 domains of RNA polymerase sigma factors"/>
    <property type="match status" value="1"/>
</dbReference>
<sequence>MKTTDQIQWLKVMQGNQKAFTALFETWWEPLFQYAYKTTGSTVAAEEIVQELFIHLWCKREQLPEVQSVRAYLFTALKNRILNYFTARKMTVVDIEAAVELQAVATASAIIDRKEAEEQLQQAVAVLPDKMKQVYEMHFIHGISVAEIAQATGNSAQTIRNQLNTARKKAIVNLILSLLP</sequence>
<comment type="caution">
    <text evidence="7">The sequence shown here is derived from an EMBL/GenBank/DDBJ whole genome shotgun (WGS) entry which is preliminary data.</text>
</comment>
<organism evidence="7 8">
    <name type="scientific">Filimonas zeae</name>
    <dbReference type="NCBI Taxonomy" id="1737353"/>
    <lineage>
        <taxon>Bacteria</taxon>
        <taxon>Pseudomonadati</taxon>
        <taxon>Bacteroidota</taxon>
        <taxon>Chitinophagia</taxon>
        <taxon>Chitinophagales</taxon>
        <taxon>Chitinophagaceae</taxon>
        <taxon>Filimonas</taxon>
    </lineage>
</organism>
<dbReference type="Pfam" id="PF08281">
    <property type="entry name" value="Sigma70_r4_2"/>
    <property type="match status" value="1"/>
</dbReference>
<keyword evidence="8" id="KW-1185">Reference proteome</keyword>
<dbReference type="GO" id="GO:0003677">
    <property type="term" value="F:DNA binding"/>
    <property type="evidence" value="ECO:0007669"/>
    <property type="project" value="InterPro"/>
</dbReference>
<dbReference type="Gene3D" id="1.10.1740.10">
    <property type="match status" value="1"/>
</dbReference>
<dbReference type="InterPro" id="IPR014284">
    <property type="entry name" value="RNA_pol_sigma-70_dom"/>
</dbReference>
<dbReference type="PANTHER" id="PTHR43133:SF46">
    <property type="entry name" value="RNA POLYMERASE SIGMA-70 FACTOR ECF SUBFAMILY"/>
    <property type="match status" value="1"/>
</dbReference>
<reference evidence="7" key="1">
    <citation type="journal article" date="2014" name="Int. J. Syst. Evol. Microbiol.">
        <title>Complete genome sequence of Corynebacterium casei LMG S-19264T (=DSM 44701T), isolated from a smear-ripened cheese.</title>
        <authorList>
            <consortium name="US DOE Joint Genome Institute (JGI-PGF)"/>
            <person name="Walter F."/>
            <person name="Albersmeier A."/>
            <person name="Kalinowski J."/>
            <person name="Ruckert C."/>
        </authorList>
    </citation>
    <scope>NUCLEOTIDE SEQUENCE</scope>
    <source>
        <strain evidence="7">CGMCC 1.15290</strain>
    </source>
</reference>
<feature type="domain" description="RNA polymerase sigma factor 70 region 4 type 2" evidence="6">
    <location>
        <begin position="118"/>
        <end position="169"/>
    </location>
</feature>
<evidence type="ECO:0000259" key="6">
    <source>
        <dbReference type="Pfam" id="PF08281"/>
    </source>
</evidence>
<dbReference type="SUPFAM" id="SSF88946">
    <property type="entry name" value="Sigma2 domain of RNA polymerase sigma factors"/>
    <property type="match status" value="1"/>
</dbReference>
<dbReference type="RefSeq" id="WP_188951871.1">
    <property type="nucleotide sequence ID" value="NZ_BMIB01000002.1"/>
</dbReference>
<dbReference type="Pfam" id="PF04542">
    <property type="entry name" value="Sigma70_r2"/>
    <property type="match status" value="1"/>
</dbReference>
<evidence type="ECO:0000256" key="4">
    <source>
        <dbReference type="ARBA" id="ARBA00023163"/>
    </source>
</evidence>
<dbReference type="GO" id="GO:0000428">
    <property type="term" value="C:DNA-directed RNA polymerase complex"/>
    <property type="evidence" value="ECO:0007669"/>
    <property type="project" value="UniProtKB-KW"/>
</dbReference>
<dbReference type="NCBIfam" id="TIGR02937">
    <property type="entry name" value="sigma70-ECF"/>
    <property type="match status" value="1"/>
</dbReference>
<keyword evidence="7" id="KW-0240">DNA-directed RNA polymerase</keyword>
<dbReference type="InterPro" id="IPR013324">
    <property type="entry name" value="RNA_pol_sigma_r3/r4-like"/>
</dbReference>
<reference evidence="7" key="2">
    <citation type="submission" date="2020-09" db="EMBL/GenBank/DDBJ databases">
        <authorList>
            <person name="Sun Q."/>
            <person name="Zhou Y."/>
        </authorList>
    </citation>
    <scope>NUCLEOTIDE SEQUENCE</scope>
    <source>
        <strain evidence="7">CGMCC 1.15290</strain>
    </source>
</reference>
<evidence type="ECO:0000313" key="8">
    <source>
        <dbReference type="Proteomes" id="UP000627292"/>
    </source>
</evidence>
<dbReference type="GO" id="GO:0016987">
    <property type="term" value="F:sigma factor activity"/>
    <property type="evidence" value="ECO:0007669"/>
    <property type="project" value="UniProtKB-KW"/>
</dbReference>
<evidence type="ECO:0000256" key="1">
    <source>
        <dbReference type="ARBA" id="ARBA00010641"/>
    </source>
</evidence>
<dbReference type="InterPro" id="IPR013325">
    <property type="entry name" value="RNA_pol_sigma_r2"/>
</dbReference>
<keyword evidence="4" id="KW-0804">Transcription</keyword>
<dbReference type="EMBL" id="BMIB01000002">
    <property type="protein sequence ID" value="GGH66042.1"/>
    <property type="molecule type" value="Genomic_DNA"/>
</dbReference>
<evidence type="ECO:0000259" key="5">
    <source>
        <dbReference type="Pfam" id="PF04542"/>
    </source>
</evidence>
<accession>A0A917IWM8</accession>
<keyword evidence="3" id="KW-0731">Sigma factor</keyword>
<evidence type="ECO:0000256" key="2">
    <source>
        <dbReference type="ARBA" id="ARBA00023015"/>
    </source>
</evidence>
<keyword evidence="2" id="KW-0805">Transcription regulation</keyword>
<dbReference type="Proteomes" id="UP000627292">
    <property type="component" value="Unassembled WGS sequence"/>
</dbReference>
<gene>
    <name evidence="7" type="ORF">GCM10011379_19790</name>
</gene>
<proteinExistence type="inferred from homology"/>
<dbReference type="CDD" id="cd06171">
    <property type="entry name" value="Sigma70_r4"/>
    <property type="match status" value="1"/>
</dbReference>
<dbReference type="PANTHER" id="PTHR43133">
    <property type="entry name" value="RNA POLYMERASE ECF-TYPE SIGMA FACTO"/>
    <property type="match status" value="1"/>
</dbReference>
<dbReference type="Gene3D" id="1.10.10.10">
    <property type="entry name" value="Winged helix-like DNA-binding domain superfamily/Winged helix DNA-binding domain"/>
    <property type="match status" value="1"/>
</dbReference>
<dbReference type="InterPro" id="IPR039425">
    <property type="entry name" value="RNA_pol_sigma-70-like"/>
</dbReference>
<dbReference type="InterPro" id="IPR007627">
    <property type="entry name" value="RNA_pol_sigma70_r2"/>
</dbReference>
<name>A0A917IWM8_9BACT</name>
<dbReference type="AlphaFoldDB" id="A0A917IWM8"/>
<comment type="similarity">
    <text evidence="1">Belongs to the sigma-70 factor family. ECF subfamily.</text>
</comment>
<dbReference type="InterPro" id="IPR013249">
    <property type="entry name" value="RNA_pol_sigma70_r4_t2"/>
</dbReference>
<dbReference type="InterPro" id="IPR036388">
    <property type="entry name" value="WH-like_DNA-bd_sf"/>
</dbReference>
<evidence type="ECO:0000256" key="3">
    <source>
        <dbReference type="ARBA" id="ARBA00023082"/>
    </source>
</evidence>
<evidence type="ECO:0000313" key="7">
    <source>
        <dbReference type="EMBL" id="GGH66042.1"/>
    </source>
</evidence>
<protein>
    <submittedName>
        <fullName evidence="7">DNA-directed RNA polymerase sigma-70 factor</fullName>
    </submittedName>
</protein>
<feature type="domain" description="RNA polymerase sigma-70 region 2" evidence="5">
    <location>
        <begin position="28"/>
        <end position="89"/>
    </location>
</feature>